<dbReference type="GeneID" id="19120449"/>
<dbReference type="AlphaFoldDB" id="W6ZMI5"/>
<reference evidence="1 2" key="1">
    <citation type="journal article" date="2013" name="PLoS Genet.">
        <title>Comparative genome structure, secondary metabolite, and effector coding capacity across Cochliobolus pathogens.</title>
        <authorList>
            <person name="Condon B.J."/>
            <person name="Leng Y."/>
            <person name="Wu D."/>
            <person name="Bushley K.E."/>
            <person name="Ohm R.A."/>
            <person name="Otillar R."/>
            <person name="Martin J."/>
            <person name="Schackwitz W."/>
            <person name="Grimwood J."/>
            <person name="MohdZainudin N."/>
            <person name="Xue C."/>
            <person name="Wang R."/>
            <person name="Manning V.A."/>
            <person name="Dhillon B."/>
            <person name="Tu Z.J."/>
            <person name="Steffenson B.J."/>
            <person name="Salamov A."/>
            <person name="Sun H."/>
            <person name="Lowry S."/>
            <person name="LaButti K."/>
            <person name="Han J."/>
            <person name="Copeland A."/>
            <person name="Lindquist E."/>
            <person name="Barry K."/>
            <person name="Schmutz J."/>
            <person name="Baker S.E."/>
            <person name="Ciuffetti L.M."/>
            <person name="Grigoriev I.V."/>
            <person name="Zhong S."/>
            <person name="Turgeon B.G."/>
        </authorList>
    </citation>
    <scope>NUCLEOTIDE SEQUENCE [LARGE SCALE GENOMIC DNA]</scope>
    <source>
        <strain evidence="1 2">ATCC 44560</strain>
    </source>
</reference>
<evidence type="ECO:0000313" key="1">
    <source>
        <dbReference type="EMBL" id="EUC48744.1"/>
    </source>
</evidence>
<dbReference type="EMBL" id="KI963938">
    <property type="protein sequence ID" value="EUC48744.1"/>
    <property type="molecule type" value="Genomic_DNA"/>
</dbReference>
<organism evidence="1 2">
    <name type="scientific">Bipolaris oryzae ATCC 44560</name>
    <dbReference type="NCBI Taxonomy" id="930090"/>
    <lineage>
        <taxon>Eukaryota</taxon>
        <taxon>Fungi</taxon>
        <taxon>Dikarya</taxon>
        <taxon>Ascomycota</taxon>
        <taxon>Pezizomycotina</taxon>
        <taxon>Dothideomycetes</taxon>
        <taxon>Pleosporomycetidae</taxon>
        <taxon>Pleosporales</taxon>
        <taxon>Pleosporineae</taxon>
        <taxon>Pleosporaceae</taxon>
        <taxon>Bipolaris</taxon>
    </lineage>
</organism>
<dbReference type="Proteomes" id="UP000054032">
    <property type="component" value="Unassembled WGS sequence"/>
</dbReference>
<evidence type="ECO:0000313" key="2">
    <source>
        <dbReference type="Proteomes" id="UP000054032"/>
    </source>
</evidence>
<sequence>MFRALAVVSHVCPRSGDAAVRFAGLPSGITRVGRALAAPFQTPAARQQILISVTLPAPHSPDWPSKIQIVTDTRFVTTAAHPLTTLVAARVQSSREPVPIFCSSIQQGRTMSAQTHYATVNSCPWSNAYSRVPDTSQDHRCQNSAELRIKVPRLLAEHAVGLTRVIPSLSASNCWQL</sequence>
<name>W6ZMI5_COCMI</name>
<proteinExistence type="predicted"/>
<keyword evidence="2" id="KW-1185">Reference proteome</keyword>
<accession>W6ZMI5</accession>
<gene>
    <name evidence="1" type="ORF">COCMIDRAFT_23516</name>
</gene>
<dbReference type="RefSeq" id="XP_007684705.1">
    <property type="nucleotide sequence ID" value="XM_007686515.1"/>
</dbReference>
<dbReference type="KEGG" id="bor:COCMIDRAFT_23516"/>
<dbReference type="HOGENOM" id="CLU_1517620_0_0_1"/>
<protein>
    <submittedName>
        <fullName evidence="1">Uncharacterized protein</fullName>
    </submittedName>
</protein>